<dbReference type="GO" id="GO:0005576">
    <property type="term" value="C:extracellular region"/>
    <property type="evidence" value="ECO:0007669"/>
    <property type="project" value="UniProtKB-SubCell"/>
</dbReference>
<dbReference type="RefSeq" id="WP_011471345.1">
    <property type="nucleotide sequence ID" value="NC_007925.1"/>
</dbReference>
<dbReference type="AlphaFoldDB" id="Q21AZ9"/>
<dbReference type="InterPro" id="IPR003481">
    <property type="entry name" value="FliD_N"/>
</dbReference>
<evidence type="ECO:0000256" key="5">
    <source>
        <dbReference type="RuleBase" id="RU362066"/>
    </source>
</evidence>
<dbReference type="eggNOG" id="COG1345">
    <property type="taxonomic scope" value="Bacteria"/>
</dbReference>
<comment type="subunit">
    <text evidence="2 5">Homopentamer.</text>
</comment>
<evidence type="ECO:0000256" key="3">
    <source>
        <dbReference type="ARBA" id="ARBA00023054"/>
    </source>
</evidence>
<dbReference type="EMBL" id="CP000301">
    <property type="protein sequence ID" value="ABD86437.1"/>
    <property type="molecule type" value="Genomic_DNA"/>
</dbReference>
<comment type="subcellular location">
    <subcellularLocation>
        <location evidence="5">Secreted</location>
    </subcellularLocation>
    <subcellularLocation>
        <location evidence="5">Bacterial flagellum</location>
    </subcellularLocation>
</comment>
<evidence type="ECO:0000313" key="8">
    <source>
        <dbReference type="EMBL" id="ABD86437.1"/>
    </source>
</evidence>
<keyword evidence="8" id="KW-0969">Cilium</keyword>
<dbReference type="GO" id="GO:0071973">
    <property type="term" value="P:bacterial-type flagellum-dependent cell motility"/>
    <property type="evidence" value="ECO:0007669"/>
    <property type="project" value="TreeGrafter"/>
</dbReference>
<keyword evidence="5" id="KW-0964">Secreted</keyword>
<evidence type="ECO:0000259" key="7">
    <source>
        <dbReference type="Pfam" id="PF07195"/>
    </source>
</evidence>
<feature type="domain" description="Flagellar hook-associated protein 2 C-terminal" evidence="7">
    <location>
        <begin position="253"/>
        <end position="553"/>
    </location>
</feature>
<evidence type="ECO:0000256" key="2">
    <source>
        <dbReference type="ARBA" id="ARBA00011255"/>
    </source>
</evidence>
<dbReference type="KEGG" id="rpc:RPC_0867"/>
<dbReference type="InterPro" id="IPR010809">
    <property type="entry name" value="FliD_C"/>
</dbReference>
<dbReference type="GO" id="GO:0009421">
    <property type="term" value="C:bacterial-type flagellum filament cap"/>
    <property type="evidence" value="ECO:0007669"/>
    <property type="project" value="InterPro"/>
</dbReference>
<reference evidence="8" key="1">
    <citation type="submission" date="2006-03" db="EMBL/GenBank/DDBJ databases">
        <title>Complete sequence of Rhodopseudomonas palustris BisB18.</title>
        <authorList>
            <consortium name="US DOE Joint Genome Institute"/>
            <person name="Copeland A."/>
            <person name="Lucas S."/>
            <person name="Lapidus A."/>
            <person name="Barry K."/>
            <person name="Detter J.C."/>
            <person name="Glavina del Rio T."/>
            <person name="Hammon N."/>
            <person name="Israni S."/>
            <person name="Dalin E."/>
            <person name="Tice H."/>
            <person name="Pitluck S."/>
            <person name="Chain P."/>
            <person name="Malfatti S."/>
            <person name="Shin M."/>
            <person name="Vergez L."/>
            <person name="Schmutz J."/>
            <person name="Larimer F."/>
            <person name="Land M."/>
            <person name="Hauser L."/>
            <person name="Pelletier D.A."/>
            <person name="Kyrpides N."/>
            <person name="Anderson I."/>
            <person name="Oda Y."/>
            <person name="Harwood C.S."/>
            <person name="Richardson P."/>
        </authorList>
    </citation>
    <scope>NUCLEOTIDE SEQUENCE [LARGE SCALE GENOMIC DNA]</scope>
    <source>
        <strain evidence="8">BisB18</strain>
    </source>
</reference>
<dbReference type="PANTHER" id="PTHR30288:SF0">
    <property type="entry name" value="FLAGELLAR HOOK-ASSOCIATED PROTEIN 2"/>
    <property type="match status" value="1"/>
</dbReference>
<gene>
    <name evidence="8" type="ordered locus">RPC_0867</name>
</gene>
<evidence type="ECO:0000256" key="4">
    <source>
        <dbReference type="ARBA" id="ARBA00023143"/>
    </source>
</evidence>
<keyword evidence="3" id="KW-0175">Coiled coil</keyword>
<dbReference type="Pfam" id="PF07196">
    <property type="entry name" value="Flagellin_IN"/>
    <property type="match status" value="1"/>
</dbReference>
<comment type="similarity">
    <text evidence="1 5">Belongs to the FliD family.</text>
</comment>
<dbReference type="HOGENOM" id="CLU_034841_0_0_5"/>
<dbReference type="PANTHER" id="PTHR30288">
    <property type="entry name" value="FLAGELLAR CAP/ASSEMBLY PROTEIN FLID"/>
    <property type="match status" value="1"/>
</dbReference>
<dbReference type="STRING" id="316056.RPC_0867"/>
<evidence type="ECO:0000256" key="1">
    <source>
        <dbReference type="ARBA" id="ARBA00009764"/>
    </source>
</evidence>
<dbReference type="InterPro" id="IPR010810">
    <property type="entry name" value="Flagellin_hook_IN_motif"/>
</dbReference>
<proteinExistence type="inferred from homology"/>
<dbReference type="InterPro" id="IPR040026">
    <property type="entry name" value="FliD"/>
</dbReference>
<dbReference type="GO" id="GO:0009424">
    <property type="term" value="C:bacterial-type flagellum hook"/>
    <property type="evidence" value="ECO:0007669"/>
    <property type="project" value="UniProtKB-UniRule"/>
</dbReference>
<protein>
    <recommendedName>
        <fullName evidence="5">Flagellar hook-associated protein 2</fullName>
        <shortName evidence="5">HAP2</shortName>
    </recommendedName>
    <alternativeName>
        <fullName evidence="5">Flagellar cap protein</fullName>
    </alternativeName>
</protein>
<keyword evidence="8" id="KW-0966">Cell projection</keyword>
<dbReference type="OrthoDB" id="9812018at2"/>
<keyword evidence="4 5" id="KW-0975">Bacterial flagellum</keyword>
<dbReference type="Pfam" id="PF07195">
    <property type="entry name" value="FliD_C"/>
    <property type="match status" value="1"/>
</dbReference>
<feature type="domain" description="Flagellar hook-associated protein 2 N-terminal" evidence="6">
    <location>
        <begin position="34"/>
        <end position="142"/>
    </location>
</feature>
<accession>Q21AZ9</accession>
<organism evidence="8">
    <name type="scientific">Rhodopseudomonas palustris (strain BisB18)</name>
    <dbReference type="NCBI Taxonomy" id="316056"/>
    <lineage>
        <taxon>Bacteria</taxon>
        <taxon>Pseudomonadati</taxon>
        <taxon>Pseudomonadota</taxon>
        <taxon>Alphaproteobacteria</taxon>
        <taxon>Hyphomicrobiales</taxon>
        <taxon>Nitrobacteraceae</taxon>
        <taxon>Rhodopseudomonas</taxon>
    </lineage>
</organism>
<dbReference type="GO" id="GO:0007155">
    <property type="term" value="P:cell adhesion"/>
    <property type="evidence" value="ECO:0007669"/>
    <property type="project" value="InterPro"/>
</dbReference>
<evidence type="ECO:0000259" key="6">
    <source>
        <dbReference type="Pfam" id="PF02465"/>
    </source>
</evidence>
<sequence length="568" mass="58045">MTSVSSTSTSTTTSASTIASSATITTTGTTNSTSIDWDALIEAQVAAKTAQATSIETKITANETKIAAYQDLQSLLSDVATSAKSLSSSIINSLSGSVFATRAATITSTGDVSASSALSMSISDAAATGDHTLTISQIATAHSVVGAAVADKTAELGYAGTFSIGVSGGTTADIEVSSDMSLEDIVSSINAQTSTTKVQASIIQISSTEYEMVLTATVDNADIVTANVTGDDVMNGLGVTDSSGDFTDVLQTAQAAIFTLDGIQLTRDSNDISDVLTGVSFSLLQTTPTGSSISFDVETDADTIVDAIDGLVTAYNAFRDYVYSQQSLTSSGTADEDAVLFGDSTMRDIMSQVTAALNTSIGGLSIADLGLTFDETNDLEFDSSVLETTLSSDLDGVIDLLATTVETSSSSLSVINTSGSPPASFTLDLVVDASGNLTSASVDGDSSLFTINGDTIVGASGSIYSGMAFNYRGSTSQSITVTSTSGIAAQIYSLAKSVSNTSTGSLQVLIDNLTSQDDTLQQKADTVTSAAATYEANLKLRYANYQSAIQSANSMLDYLTALLNSDSD</sequence>
<comment type="function">
    <text evidence="5">Required for morphogenesis and for the elongation of the flagellar filament by facilitating polymerization of the flagellin monomers at the tip of growing filament. Forms a capping structure, which prevents flagellin subunits (transported through the central channel of the flagellum) from leaking out without polymerization at the distal end.</text>
</comment>
<keyword evidence="8" id="KW-0282">Flagellum</keyword>
<dbReference type="Pfam" id="PF02465">
    <property type="entry name" value="FliD_N"/>
    <property type="match status" value="1"/>
</dbReference>
<name>Q21AZ9_RHOPB</name>